<dbReference type="InterPro" id="IPR036770">
    <property type="entry name" value="Ankyrin_rpt-contain_sf"/>
</dbReference>
<protein>
    <submittedName>
        <fullName evidence="4">Ankyrin repeat and MYND domain-containing protein 1</fullName>
    </submittedName>
</protein>
<evidence type="ECO:0000256" key="3">
    <source>
        <dbReference type="SAM" id="MobiDB-lite"/>
    </source>
</evidence>
<feature type="compositionally biased region" description="Acidic residues" evidence="3">
    <location>
        <begin position="584"/>
        <end position="609"/>
    </location>
</feature>
<dbReference type="SMART" id="SM00698">
    <property type="entry name" value="MORN"/>
    <property type="match status" value="5"/>
</dbReference>
<dbReference type="Gene3D" id="1.25.40.20">
    <property type="entry name" value="Ankyrin repeat-containing domain"/>
    <property type="match status" value="3"/>
</dbReference>
<dbReference type="Gene3D" id="2.20.110.10">
    <property type="entry name" value="Histone H3 K4-specific methyltransferase SET7/9 N-terminal domain"/>
    <property type="match status" value="3"/>
</dbReference>
<comment type="caution">
    <text evidence="4">The sequence shown here is derived from an EMBL/GenBank/DDBJ whole genome shotgun (WGS) entry which is preliminary data.</text>
</comment>
<feature type="region of interest" description="Disordered" evidence="3">
    <location>
        <begin position="580"/>
        <end position="640"/>
    </location>
</feature>
<dbReference type="SUPFAM" id="SSF82185">
    <property type="entry name" value="Histone H3 K4-specific methyltransferase SET7/9 N-terminal domain"/>
    <property type="match status" value="1"/>
</dbReference>
<dbReference type="PROSITE" id="PS50297">
    <property type="entry name" value="ANK_REP_REGION"/>
    <property type="match status" value="1"/>
</dbReference>
<evidence type="ECO:0000256" key="1">
    <source>
        <dbReference type="ARBA" id="ARBA00022737"/>
    </source>
</evidence>
<feature type="compositionally biased region" description="Polar residues" evidence="3">
    <location>
        <begin position="310"/>
        <end position="339"/>
    </location>
</feature>
<evidence type="ECO:0000313" key="4">
    <source>
        <dbReference type="EMBL" id="GFR59996.1"/>
    </source>
</evidence>
<evidence type="ECO:0000256" key="2">
    <source>
        <dbReference type="PROSITE-ProRule" id="PRU00023"/>
    </source>
</evidence>
<keyword evidence="1" id="KW-0677">Repeat</keyword>
<dbReference type="Proteomes" id="UP000762676">
    <property type="component" value="Unassembled WGS sequence"/>
</dbReference>
<accession>A0AAV4EHQ5</accession>
<dbReference type="Pfam" id="PF12796">
    <property type="entry name" value="Ank_2"/>
    <property type="match status" value="1"/>
</dbReference>
<evidence type="ECO:0000313" key="5">
    <source>
        <dbReference type="Proteomes" id="UP000762676"/>
    </source>
</evidence>
<feature type="compositionally biased region" description="Acidic residues" evidence="3">
    <location>
        <begin position="626"/>
        <end position="637"/>
    </location>
</feature>
<feature type="repeat" description="ANK" evidence="2">
    <location>
        <begin position="422"/>
        <end position="454"/>
    </location>
</feature>
<dbReference type="PANTHER" id="PTHR15897">
    <property type="entry name" value="ANKYRIN REPEAT AND MYND DOMAIN PROTEIN 1"/>
    <property type="match status" value="1"/>
</dbReference>
<keyword evidence="5" id="KW-1185">Reference proteome</keyword>
<feature type="region of interest" description="Disordered" evidence="3">
    <location>
        <begin position="528"/>
        <end position="554"/>
    </location>
</feature>
<name>A0AAV4EHQ5_9GAST</name>
<dbReference type="Pfam" id="PF00023">
    <property type="entry name" value="Ank"/>
    <property type="match status" value="1"/>
</dbReference>
<dbReference type="PROSITE" id="PS50088">
    <property type="entry name" value="ANK_REPEAT"/>
    <property type="match status" value="1"/>
</dbReference>
<dbReference type="InterPro" id="IPR003409">
    <property type="entry name" value="MORN"/>
</dbReference>
<keyword evidence="2" id="KW-0040">ANK repeat</keyword>
<organism evidence="4 5">
    <name type="scientific">Elysia marginata</name>
    <dbReference type="NCBI Taxonomy" id="1093978"/>
    <lineage>
        <taxon>Eukaryota</taxon>
        <taxon>Metazoa</taxon>
        <taxon>Spiralia</taxon>
        <taxon>Lophotrochozoa</taxon>
        <taxon>Mollusca</taxon>
        <taxon>Gastropoda</taxon>
        <taxon>Heterobranchia</taxon>
        <taxon>Euthyneura</taxon>
        <taxon>Panpulmonata</taxon>
        <taxon>Sacoglossa</taxon>
        <taxon>Placobranchoidea</taxon>
        <taxon>Plakobranchidae</taxon>
        <taxon>Elysia</taxon>
    </lineage>
</organism>
<dbReference type="PANTHER" id="PTHR15897:SF2">
    <property type="entry name" value="ANKYRIN REPEAT AND MYND DOMAIN-CONTAINING PROTEIN 1"/>
    <property type="match status" value="1"/>
</dbReference>
<gene>
    <name evidence="4" type="ORF">ElyMa_003520400</name>
</gene>
<proteinExistence type="predicted"/>
<dbReference type="EMBL" id="BMAT01007214">
    <property type="protein sequence ID" value="GFR59996.1"/>
    <property type="molecule type" value="Genomic_DNA"/>
</dbReference>
<dbReference type="SMART" id="SM00248">
    <property type="entry name" value="ANK"/>
    <property type="match status" value="6"/>
</dbReference>
<reference evidence="4 5" key="1">
    <citation type="journal article" date="2021" name="Elife">
        <title>Chloroplast acquisition without the gene transfer in kleptoplastic sea slugs, Plakobranchus ocellatus.</title>
        <authorList>
            <person name="Maeda T."/>
            <person name="Takahashi S."/>
            <person name="Yoshida T."/>
            <person name="Shimamura S."/>
            <person name="Takaki Y."/>
            <person name="Nagai Y."/>
            <person name="Toyoda A."/>
            <person name="Suzuki Y."/>
            <person name="Arimoto A."/>
            <person name="Ishii H."/>
            <person name="Satoh N."/>
            <person name="Nishiyama T."/>
            <person name="Hasebe M."/>
            <person name="Maruyama T."/>
            <person name="Minagawa J."/>
            <person name="Obokata J."/>
            <person name="Shigenobu S."/>
        </authorList>
    </citation>
    <scope>NUCLEOTIDE SEQUENCE [LARGE SCALE GENOMIC DNA]</scope>
</reference>
<feature type="region of interest" description="Disordered" evidence="3">
    <location>
        <begin position="302"/>
        <end position="339"/>
    </location>
</feature>
<dbReference type="SUPFAM" id="SSF48403">
    <property type="entry name" value="Ankyrin repeat"/>
    <property type="match status" value="2"/>
</dbReference>
<dbReference type="Pfam" id="PF02493">
    <property type="entry name" value="MORN"/>
    <property type="match status" value="6"/>
</dbReference>
<feature type="compositionally biased region" description="Basic residues" evidence="3">
    <location>
        <begin position="539"/>
        <end position="548"/>
    </location>
</feature>
<dbReference type="InterPro" id="IPR053064">
    <property type="entry name" value="Ankyrin-MYND_domain-protein"/>
</dbReference>
<dbReference type="AlphaFoldDB" id="A0AAV4EHQ5"/>
<sequence>MASEGMQRLNTASSFKVDGNPHLIQVKYRTGAKFEGKVIDHKKSGRGLFIWPNGSKYDGDFSDNLRHGKGTQVWSDGSSYSGDFLNDLRHGEGNISWSNGETYKGTFFKDRRHGFGLYTWPDGSSYKGTFYMDRKEGYGKFTFANGNTFQGLYREDEREGPGVVTYKDSEQQDVGLWRGEKLIKLCSRSPGAFTITAHPEFDYREEEHIIYLEDLDAAGKPVTTSMTHRNSDPACSQLAPVRNVLHPPPALDYPPSPDLTQKINELYSEALDPRSLAVDRLTFDIEFFKGLAEHAAAVSASVATRKGQKNSKPVSNTLSATAAPTQQDSNSNPSQATKTPVWNATPAMVSLQRHTLKHSVGKFGIDLDIDAVIQLDRSKFKAKGPLESQSEELIEAAGAGDVTKVETLLSSGMVHPDVADCKGHTALIGAAVNWHMDVINVLLNQGSNVNKLSDEGCSALSAGTIFYYPIEGFLYNIAERYMSPPDEELVKVDPDCPGQPPPPPGILANNRERRASRLNQINRIKLDSKGKVTTQSGPNRKKSIGTKKQKSDQHGIKILKTRPSKEMSTDLVANVEKSDADIFNVDDDEDDDNGVEGDGNENFINDDDRDSAYGGDLEDGEKLYGEEEEEEGPEDFESNQSLRNYHIEVTEQLVERCATQLSHNELVVSREVSSTGVSNEVGKARRLAIQMSHHERMKETLDLLLRRGADPNSSSVPMPVLFFAIKSADVEMVKQLLIKGADTNSRLSQEKGGLYPVHIAAAIPGEEGVQITELLLDALADPNARAHEDDSFLNTNLEEEWSKDVISDQSRALLGGRTALQIACARDDNYKNSCRVVRLLLEHKADTSLICNGFSPLTLAIASGNDLAIDELLLFGADPSLPLTHGVGSALCVASSTEHEHRRTIQGQIHLVKQ</sequence>
<dbReference type="InterPro" id="IPR002110">
    <property type="entry name" value="Ankyrin_rpt"/>
</dbReference>